<proteinExistence type="predicted"/>
<protein>
    <submittedName>
        <fullName evidence="1">Uncharacterized protein</fullName>
    </submittedName>
</protein>
<name>A0AAN8JKR9_PATCE</name>
<reference evidence="1 2" key="1">
    <citation type="submission" date="2024-01" db="EMBL/GenBank/DDBJ databases">
        <title>The genome of the rayed Mediterranean limpet Patella caerulea (Linnaeus, 1758).</title>
        <authorList>
            <person name="Anh-Thu Weber A."/>
            <person name="Halstead-Nussloch G."/>
        </authorList>
    </citation>
    <scope>NUCLEOTIDE SEQUENCE [LARGE SCALE GENOMIC DNA]</scope>
    <source>
        <strain evidence="1">AATW-2023a</strain>
        <tissue evidence="1">Whole specimen</tissue>
    </source>
</reference>
<dbReference type="EMBL" id="JAZGQO010000010">
    <property type="protein sequence ID" value="KAK6175838.1"/>
    <property type="molecule type" value="Genomic_DNA"/>
</dbReference>
<dbReference type="AlphaFoldDB" id="A0AAN8JKR9"/>
<organism evidence="1 2">
    <name type="scientific">Patella caerulea</name>
    <name type="common">Rayed Mediterranean limpet</name>
    <dbReference type="NCBI Taxonomy" id="87958"/>
    <lineage>
        <taxon>Eukaryota</taxon>
        <taxon>Metazoa</taxon>
        <taxon>Spiralia</taxon>
        <taxon>Lophotrochozoa</taxon>
        <taxon>Mollusca</taxon>
        <taxon>Gastropoda</taxon>
        <taxon>Patellogastropoda</taxon>
        <taxon>Patelloidea</taxon>
        <taxon>Patellidae</taxon>
        <taxon>Patella</taxon>
    </lineage>
</organism>
<sequence>MVNSDVLDIKRLRNKAEHVWRESNLTVHKDMFKSLQVKLNHMIQDAKKQFYSDKIDSSHNKQRDIWKIRNSLPNPSHGKTTLPNTDSVEQLSERFSHCFSDKIQKIRQHLESQTNTTVKTRTSKSLFSSFHGYSNEEVSKVILKSASKSCWRLEVSLLFIVQASLLFGFHQIWN</sequence>
<keyword evidence="2" id="KW-1185">Reference proteome</keyword>
<gene>
    <name evidence="1" type="ORF">SNE40_014218</name>
</gene>
<accession>A0AAN8JKR9</accession>
<evidence type="ECO:0000313" key="1">
    <source>
        <dbReference type="EMBL" id="KAK6175838.1"/>
    </source>
</evidence>
<evidence type="ECO:0000313" key="2">
    <source>
        <dbReference type="Proteomes" id="UP001347796"/>
    </source>
</evidence>
<comment type="caution">
    <text evidence="1">The sequence shown here is derived from an EMBL/GenBank/DDBJ whole genome shotgun (WGS) entry which is preliminary data.</text>
</comment>
<dbReference type="Proteomes" id="UP001347796">
    <property type="component" value="Unassembled WGS sequence"/>
</dbReference>